<accession>A0A101FYL0</accession>
<feature type="chain" id="PRO_5007096326" description="LysM domain-containing protein" evidence="3">
    <location>
        <begin position="24"/>
        <end position="321"/>
    </location>
</feature>
<dbReference type="Pfam" id="PF01476">
    <property type="entry name" value="LysM"/>
    <property type="match status" value="1"/>
</dbReference>
<feature type="signal peptide" evidence="3">
    <location>
        <begin position="1"/>
        <end position="23"/>
    </location>
</feature>
<proteinExistence type="predicted"/>
<dbReference type="AlphaFoldDB" id="A0A101FYL0"/>
<feature type="transmembrane region" description="Helical" evidence="2">
    <location>
        <begin position="294"/>
        <end position="312"/>
    </location>
</feature>
<dbReference type="Gene3D" id="3.40.33.10">
    <property type="entry name" value="CAP"/>
    <property type="match status" value="1"/>
</dbReference>
<dbReference type="SMART" id="SM00257">
    <property type="entry name" value="LysM"/>
    <property type="match status" value="1"/>
</dbReference>
<evidence type="ECO:0000256" key="3">
    <source>
        <dbReference type="SAM" id="SignalP"/>
    </source>
</evidence>
<protein>
    <recommendedName>
        <fullName evidence="4">LysM domain-containing protein</fullName>
    </recommendedName>
</protein>
<dbReference type="SUPFAM" id="SSF55797">
    <property type="entry name" value="PR-1-like"/>
    <property type="match status" value="1"/>
</dbReference>
<dbReference type="PATRIC" id="fig|167964.4.peg.908"/>
<dbReference type="PROSITE" id="PS51782">
    <property type="entry name" value="LYSM"/>
    <property type="match status" value="1"/>
</dbReference>
<evidence type="ECO:0000256" key="1">
    <source>
        <dbReference type="SAM" id="MobiDB-lite"/>
    </source>
</evidence>
<dbReference type="SUPFAM" id="SSF54106">
    <property type="entry name" value="LysM domain"/>
    <property type="match status" value="1"/>
</dbReference>
<keyword evidence="3" id="KW-0732">Signal</keyword>
<evidence type="ECO:0000313" key="6">
    <source>
        <dbReference type="Proteomes" id="UP000064249"/>
    </source>
</evidence>
<dbReference type="Pfam" id="PF00188">
    <property type="entry name" value="CAP"/>
    <property type="match status" value="1"/>
</dbReference>
<organism evidence="5 6">
    <name type="scientific">Anaerolinea thermophila</name>
    <dbReference type="NCBI Taxonomy" id="167964"/>
    <lineage>
        <taxon>Bacteria</taxon>
        <taxon>Bacillati</taxon>
        <taxon>Chloroflexota</taxon>
        <taxon>Anaerolineae</taxon>
        <taxon>Anaerolineales</taxon>
        <taxon>Anaerolineaceae</taxon>
        <taxon>Anaerolinea</taxon>
    </lineage>
</organism>
<dbReference type="CDD" id="cd00118">
    <property type="entry name" value="LysM"/>
    <property type="match status" value="1"/>
</dbReference>
<evidence type="ECO:0000256" key="2">
    <source>
        <dbReference type="SAM" id="Phobius"/>
    </source>
</evidence>
<dbReference type="PANTHER" id="PTHR31157:SF1">
    <property type="entry name" value="SCP DOMAIN-CONTAINING PROTEIN"/>
    <property type="match status" value="1"/>
</dbReference>
<evidence type="ECO:0000313" key="5">
    <source>
        <dbReference type="EMBL" id="KUK46698.1"/>
    </source>
</evidence>
<dbReference type="CDD" id="cd05379">
    <property type="entry name" value="CAP_bacterial"/>
    <property type="match status" value="1"/>
</dbReference>
<keyword evidence="2" id="KW-0812">Transmembrane</keyword>
<gene>
    <name evidence="5" type="ORF">XD73_0440</name>
</gene>
<dbReference type="InterPro" id="IPR036779">
    <property type="entry name" value="LysM_dom_sf"/>
</dbReference>
<sequence>MTIALGLLIFPAGMVLSSSGASAQDLINLINGWRVAEGYSALTIDPILMTSAYDTALTMAMQGLHTHIGNVSGRVEAYGYGDGSQVWCTENFAMSYGEADINEIYGYWDDPDHRLPATMSYYKHVGAGVASYDGWYYYILHACYTSGGIYNPVPGTTTTPYDGTPYPTATNPVSQIVVPVITSTPQPDGSVVHIVQNGQSLWSIAIEYGTKIDIIKELNGLTTNNIYNEQELLIYPAGSMPTPAPSATPSPTAAPTQSSTPTEEEKLTITPTTEVTPTQVVPAGGKNNIPPQTIIGYAIVLVSVIGLLAMLVDMSVKKVKK</sequence>
<keyword evidence="2" id="KW-0472">Membrane</keyword>
<name>A0A101FYL0_9CHLR</name>
<dbReference type="InterPro" id="IPR035940">
    <property type="entry name" value="CAP_sf"/>
</dbReference>
<feature type="domain" description="LysM" evidence="4">
    <location>
        <begin position="191"/>
        <end position="234"/>
    </location>
</feature>
<dbReference type="InterPro" id="IPR014044">
    <property type="entry name" value="CAP_dom"/>
</dbReference>
<feature type="compositionally biased region" description="Low complexity" evidence="1">
    <location>
        <begin position="249"/>
        <end position="261"/>
    </location>
</feature>
<dbReference type="InterPro" id="IPR018392">
    <property type="entry name" value="LysM"/>
</dbReference>
<feature type="compositionally biased region" description="Low complexity" evidence="1">
    <location>
        <begin position="268"/>
        <end position="282"/>
    </location>
</feature>
<keyword evidence="2" id="KW-1133">Transmembrane helix</keyword>
<feature type="region of interest" description="Disordered" evidence="1">
    <location>
        <begin position="238"/>
        <end position="284"/>
    </location>
</feature>
<evidence type="ECO:0000259" key="4">
    <source>
        <dbReference type="PROSITE" id="PS51782"/>
    </source>
</evidence>
<dbReference type="EMBL" id="LGFU01000012">
    <property type="protein sequence ID" value="KUK46698.1"/>
    <property type="molecule type" value="Genomic_DNA"/>
</dbReference>
<dbReference type="Proteomes" id="UP000064249">
    <property type="component" value="Unassembled WGS sequence"/>
</dbReference>
<comment type="caution">
    <text evidence="5">The sequence shown here is derived from an EMBL/GenBank/DDBJ whole genome shotgun (WGS) entry which is preliminary data.</text>
</comment>
<dbReference type="PANTHER" id="PTHR31157">
    <property type="entry name" value="SCP DOMAIN-CONTAINING PROTEIN"/>
    <property type="match status" value="1"/>
</dbReference>
<dbReference type="Gene3D" id="3.10.350.10">
    <property type="entry name" value="LysM domain"/>
    <property type="match status" value="1"/>
</dbReference>
<reference evidence="5 6" key="1">
    <citation type="journal article" date="2015" name="MBio">
        <title>Genome-Resolved Metagenomic Analysis Reveals Roles for Candidate Phyla and Other Microbial Community Members in Biogeochemical Transformations in Oil Reservoirs.</title>
        <authorList>
            <person name="Hu P."/>
            <person name="Tom L."/>
            <person name="Singh A."/>
            <person name="Thomas B.C."/>
            <person name="Baker B.J."/>
            <person name="Piceno Y.M."/>
            <person name="Andersen G.L."/>
            <person name="Banfield J.F."/>
        </authorList>
    </citation>
    <scope>NUCLEOTIDE SEQUENCE [LARGE SCALE GENOMIC DNA]</scope>
    <source>
        <strain evidence="5">46_16</strain>
    </source>
</reference>